<reference evidence="2" key="1">
    <citation type="journal article" date="2023" name="Mol. Phylogenet. Evol.">
        <title>Genome-scale phylogeny and comparative genomics of the fungal order Sordariales.</title>
        <authorList>
            <person name="Hensen N."/>
            <person name="Bonometti L."/>
            <person name="Westerberg I."/>
            <person name="Brannstrom I.O."/>
            <person name="Guillou S."/>
            <person name="Cros-Aarteil S."/>
            <person name="Calhoun S."/>
            <person name="Haridas S."/>
            <person name="Kuo A."/>
            <person name="Mondo S."/>
            <person name="Pangilinan J."/>
            <person name="Riley R."/>
            <person name="LaButti K."/>
            <person name="Andreopoulos B."/>
            <person name="Lipzen A."/>
            <person name="Chen C."/>
            <person name="Yan M."/>
            <person name="Daum C."/>
            <person name="Ng V."/>
            <person name="Clum A."/>
            <person name="Steindorff A."/>
            <person name="Ohm R.A."/>
            <person name="Martin F."/>
            <person name="Silar P."/>
            <person name="Natvig D.O."/>
            <person name="Lalanne C."/>
            <person name="Gautier V."/>
            <person name="Ament-Velasquez S.L."/>
            <person name="Kruys A."/>
            <person name="Hutchinson M.I."/>
            <person name="Powell A.J."/>
            <person name="Barry K."/>
            <person name="Miller A.N."/>
            <person name="Grigoriev I.V."/>
            <person name="Debuchy R."/>
            <person name="Gladieux P."/>
            <person name="Hiltunen Thoren M."/>
            <person name="Johannesson H."/>
        </authorList>
    </citation>
    <scope>NUCLEOTIDE SEQUENCE</scope>
    <source>
        <strain evidence="2">CBS 314.62</strain>
    </source>
</reference>
<sequence>MKLNYSILMAVQVLSVLAHPSGGKKQTTTAVAAAAGTEVAASAVSTIADAAAATTTAAGAATTSAAAVKEEEEKDPNEVVQQSKFGVAVNLGGGDIKTDTNFPVGKNGNLEIEFKNTAARVLRVTENTTPGTAPTGFDFLEPVSYKVELGGGAKNLTLQKVDYIQSAASKAAGVDISKGQVGRLCAESNTFVVGAGVGELEFEADENELTLTVDNMVGEWAIFVPTGAAAATPATGAGAGAGVATPA</sequence>
<dbReference type="EMBL" id="JAULSO010000002">
    <property type="protein sequence ID" value="KAK3688919.1"/>
    <property type="molecule type" value="Genomic_DNA"/>
</dbReference>
<keyword evidence="3" id="KW-1185">Reference proteome</keyword>
<organism evidence="2 3">
    <name type="scientific">Podospora appendiculata</name>
    <dbReference type="NCBI Taxonomy" id="314037"/>
    <lineage>
        <taxon>Eukaryota</taxon>
        <taxon>Fungi</taxon>
        <taxon>Dikarya</taxon>
        <taxon>Ascomycota</taxon>
        <taxon>Pezizomycotina</taxon>
        <taxon>Sordariomycetes</taxon>
        <taxon>Sordariomycetidae</taxon>
        <taxon>Sordariales</taxon>
        <taxon>Podosporaceae</taxon>
        <taxon>Podospora</taxon>
    </lineage>
</organism>
<feature type="signal peptide" evidence="1">
    <location>
        <begin position="1"/>
        <end position="23"/>
    </location>
</feature>
<proteinExistence type="predicted"/>
<dbReference type="AlphaFoldDB" id="A0AAE0XB11"/>
<evidence type="ECO:0000313" key="2">
    <source>
        <dbReference type="EMBL" id="KAK3688919.1"/>
    </source>
</evidence>
<evidence type="ECO:0000256" key="1">
    <source>
        <dbReference type="SAM" id="SignalP"/>
    </source>
</evidence>
<accession>A0AAE0XB11</accession>
<comment type="caution">
    <text evidence="2">The sequence shown here is derived from an EMBL/GenBank/DDBJ whole genome shotgun (WGS) entry which is preliminary data.</text>
</comment>
<keyword evidence="1" id="KW-0732">Signal</keyword>
<name>A0AAE0XB11_9PEZI</name>
<feature type="non-terminal residue" evidence="2">
    <location>
        <position position="247"/>
    </location>
</feature>
<feature type="chain" id="PRO_5041923314" evidence="1">
    <location>
        <begin position="24"/>
        <end position="247"/>
    </location>
</feature>
<protein>
    <submittedName>
        <fullName evidence="2">Uncharacterized protein</fullName>
    </submittedName>
</protein>
<gene>
    <name evidence="2" type="ORF">B0T22DRAFT_349917</name>
</gene>
<dbReference type="Proteomes" id="UP001270362">
    <property type="component" value="Unassembled WGS sequence"/>
</dbReference>
<evidence type="ECO:0000313" key="3">
    <source>
        <dbReference type="Proteomes" id="UP001270362"/>
    </source>
</evidence>
<reference evidence="2" key="2">
    <citation type="submission" date="2023-06" db="EMBL/GenBank/DDBJ databases">
        <authorList>
            <consortium name="Lawrence Berkeley National Laboratory"/>
            <person name="Haridas S."/>
            <person name="Hensen N."/>
            <person name="Bonometti L."/>
            <person name="Westerberg I."/>
            <person name="Brannstrom I.O."/>
            <person name="Guillou S."/>
            <person name="Cros-Aarteil S."/>
            <person name="Calhoun S."/>
            <person name="Kuo A."/>
            <person name="Mondo S."/>
            <person name="Pangilinan J."/>
            <person name="Riley R."/>
            <person name="Labutti K."/>
            <person name="Andreopoulos B."/>
            <person name="Lipzen A."/>
            <person name="Chen C."/>
            <person name="Yanf M."/>
            <person name="Daum C."/>
            <person name="Ng V."/>
            <person name="Clum A."/>
            <person name="Steindorff A."/>
            <person name="Ohm R."/>
            <person name="Martin F."/>
            <person name="Silar P."/>
            <person name="Natvig D."/>
            <person name="Lalanne C."/>
            <person name="Gautier V."/>
            <person name="Ament-Velasquez S.L."/>
            <person name="Kruys A."/>
            <person name="Hutchinson M.I."/>
            <person name="Powell A.J."/>
            <person name="Barry K."/>
            <person name="Miller A.N."/>
            <person name="Grigoriev I.V."/>
            <person name="Debuchy R."/>
            <person name="Gladieux P."/>
            <person name="Thoren M.H."/>
            <person name="Johannesson H."/>
        </authorList>
    </citation>
    <scope>NUCLEOTIDE SEQUENCE</scope>
    <source>
        <strain evidence="2">CBS 314.62</strain>
    </source>
</reference>